<keyword evidence="1" id="KW-0472">Membrane</keyword>
<gene>
    <name evidence="2" type="ORF">BDP27DRAFT_1348796</name>
</gene>
<name>A0A9P5P4J4_9AGAR</name>
<comment type="caution">
    <text evidence="2">The sequence shown here is derived from an EMBL/GenBank/DDBJ whole genome shotgun (WGS) entry which is preliminary data.</text>
</comment>
<dbReference type="EMBL" id="JADNRY010000649">
    <property type="protein sequence ID" value="KAF9031724.1"/>
    <property type="molecule type" value="Genomic_DNA"/>
</dbReference>
<reference evidence="2" key="1">
    <citation type="submission" date="2020-11" db="EMBL/GenBank/DDBJ databases">
        <authorList>
            <consortium name="DOE Joint Genome Institute"/>
            <person name="Ahrendt S."/>
            <person name="Riley R."/>
            <person name="Andreopoulos W."/>
            <person name="Labutti K."/>
            <person name="Pangilinan J."/>
            <person name="Ruiz-Duenas F.J."/>
            <person name="Barrasa J.M."/>
            <person name="Sanchez-Garcia M."/>
            <person name="Camarero S."/>
            <person name="Miyauchi S."/>
            <person name="Serrano A."/>
            <person name="Linde D."/>
            <person name="Babiker R."/>
            <person name="Drula E."/>
            <person name="Ayuso-Fernandez I."/>
            <person name="Pacheco R."/>
            <person name="Padilla G."/>
            <person name="Ferreira P."/>
            <person name="Barriuso J."/>
            <person name="Kellner H."/>
            <person name="Castanera R."/>
            <person name="Alfaro M."/>
            <person name="Ramirez L."/>
            <person name="Pisabarro A.G."/>
            <person name="Kuo A."/>
            <person name="Tritt A."/>
            <person name="Lipzen A."/>
            <person name="He G."/>
            <person name="Yan M."/>
            <person name="Ng V."/>
            <person name="Cullen D."/>
            <person name="Martin F."/>
            <person name="Rosso M.-N."/>
            <person name="Henrissat B."/>
            <person name="Hibbett D."/>
            <person name="Martinez A.T."/>
            <person name="Grigoriev I.V."/>
        </authorList>
    </citation>
    <scope>NUCLEOTIDE SEQUENCE</scope>
    <source>
        <strain evidence="2">AH 40177</strain>
    </source>
</reference>
<keyword evidence="3" id="KW-1185">Reference proteome</keyword>
<proteinExistence type="predicted"/>
<sequence length="155" mass="17872">MIPSIHSPSFLQSYICFMLIPPLPLMFIVVFHPLYFFWLFLSFLLSDYYLSLLRSSSTLYIVPYHVKYSRLEILLNPLTRVLLCVLVSRFICFFNSVSSLHRFHNLCNLLSSIWFRSVCVASGQLPLDLPLPLISLSKPLALSGSYPSSRKLIYS</sequence>
<evidence type="ECO:0000313" key="2">
    <source>
        <dbReference type="EMBL" id="KAF9031724.1"/>
    </source>
</evidence>
<evidence type="ECO:0000256" key="1">
    <source>
        <dbReference type="SAM" id="Phobius"/>
    </source>
</evidence>
<feature type="transmembrane region" description="Helical" evidence="1">
    <location>
        <begin position="12"/>
        <end position="36"/>
    </location>
</feature>
<organism evidence="2 3">
    <name type="scientific">Rhodocollybia butyracea</name>
    <dbReference type="NCBI Taxonomy" id="206335"/>
    <lineage>
        <taxon>Eukaryota</taxon>
        <taxon>Fungi</taxon>
        <taxon>Dikarya</taxon>
        <taxon>Basidiomycota</taxon>
        <taxon>Agaricomycotina</taxon>
        <taxon>Agaricomycetes</taxon>
        <taxon>Agaricomycetidae</taxon>
        <taxon>Agaricales</taxon>
        <taxon>Marasmiineae</taxon>
        <taxon>Omphalotaceae</taxon>
        <taxon>Rhodocollybia</taxon>
    </lineage>
</organism>
<protein>
    <submittedName>
        <fullName evidence="2">Uncharacterized protein</fullName>
    </submittedName>
</protein>
<evidence type="ECO:0000313" key="3">
    <source>
        <dbReference type="Proteomes" id="UP000772434"/>
    </source>
</evidence>
<keyword evidence="1" id="KW-0812">Transmembrane</keyword>
<dbReference type="Proteomes" id="UP000772434">
    <property type="component" value="Unassembled WGS sequence"/>
</dbReference>
<keyword evidence="1" id="KW-1133">Transmembrane helix</keyword>
<dbReference type="AlphaFoldDB" id="A0A9P5P4J4"/>
<accession>A0A9P5P4J4</accession>